<dbReference type="SMART" id="SM00028">
    <property type="entry name" value="TPR"/>
    <property type="match status" value="5"/>
</dbReference>
<evidence type="ECO:0000259" key="7">
    <source>
        <dbReference type="PROSITE" id="PS51755"/>
    </source>
</evidence>
<organism evidence="8 9">
    <name type="scientific">Actinophytocola xanthii</name>
    <dbReference type="NCBI Taxonomy" id="1912961"/>
    <lineage>
        <taxon>Bacteria</taxon>
        <taxon>Bacillati</taxon>
        <taxon>Actinomycetota</taxon>
        <taxon>Actinomycetes</taxon>
        <taxon>Pseudonocardiales</taxon>
        <taxon>Pseudonocardiaceae</taxon>
    </lineage>
</organism>
<evidence type="ECO:0000256" key="1">
    <source>
        <dbReference type="ARBA" id="ARBA00005820"/>
    </source>
</evidence>
<dbReference type="EMBL" id="MSIE01000002">
    <property type="protein sequence ID" value="OLF19249.1"/>
    <property type="molecule type" value="Genomic_DNA"/>
</dbReference>
<dbReference type="SUPFAM" id="SSF52540">
    <property type="entry name" value="P-loop containing nucleoside triphosphate hydrolases"/>
    <property type="match status" value="1"/>
</dbReference>
<evidence type="ECO:0000256" key="4">
    <source>
        <dbReference type="ARBA" id="ARBA00023163"/>
    </source>
</evidence>
<dbReference type="GO" id="GO:0003677">
    <property type="term" value="F:DNA binding"/>
    <property type="evidence" value="ECO:0007669"/>
    <property type="project" value="UniProtKB-UniRule"/>
</dbReference>
<dbReference type="CDD" id="cd15831">
    <property type="entry name" value="BTAD"/>
    <property type="match status" value="1"/>
</dbReference>
<dbReference type="InterPro" id="IPR016032">
    <property type="entry name" value="Sig_transdc_resp-reg_C-effctor"/>
</dbReference>
<dbReference type="SMART" id="SM01043">
    <property type="entry name" value="BTAD"/>
    <property type="match status" value="1"/>
</dbReference>
<proteinExistence type="inferred from homology"/>
<dbReference type="InterPro" id="IPR005158">
    <property type="entry name" value="BTAD"/>
</dbReference>
<accession>A0A1Q8CY24</accession>
<keyword evidence="3 5" id="KW-0238">DNA-binding</keyword>
<dbReference type="PANTHER" id="PTHR35807:SF1">
    <property type="entry name" value="TRANSCRIPTIONAL REGULATOR REDD"/>
    <property type="match status" value="1"/>
</dbReference>
<evidence type="ECO:0000256" key="5">
    <source>
        <dbReference type="PROSITE-ProRule" id="PRU01091"/>
    </source>
</evidence>
<dbReference type="InterPro" id="IPR051677">
    <property type="entry name" value="AfsR-DnrI-RedD_regulator"/>
</dbReference>
<protein>
    <recommendedName>
        <fullName evidence="7">OmpR/PhoB-type domain-containing protein</fullName>
    </recommendedName>
</protein>
<evidence type="ECO:0000313" key="9">
    <source>
        <dbReference type="Proteomes" id="UP000185596"/>
    </source>
</evidence>
<dbReference type="InterPro" id="IPR019734">
    <property type="entry name" value="TPR_rpt"/>
</dbReference>
<evidence type="ECO:0000256" key="6">
    <source>
        <dbReference type="SAM" id="MobiDB-lite"/>
    </source>
</evidence>
<sequence>MEFRLFGEVQLRVGDQVLDVGAPRQQAVLAALAVDANRPVAIETLVDRVWHEHPPAAARNVLYSHLSRIRHLLRQAEEATGRVARLHRRPAGYVLEVDPRAVDLHRFASLVHHGGDQQRPTEERAESLTEALRLWRGPPLAGIEGEWAARLRGSWHRRRLDAAVRWGSLQLDLGRVEEVLSVLPELVADYPLAEPLEVLFLRALHAAGRDAEALEHYAVVARRLADELGTDPGPELRALHSALLRGELPAPDRRGPLAVPAQLPPDVFGFAGRDEELRLVDDAVRAGAHIVAVSGTAGVGKTSLVLHWAHRVRADYPDGQLYANLRGFDPGGVPVSPAEVVRGFLDALGVPAQRVPTTVEAQVGLYRSLVADRRLLVVLDNARDAEQVHQLLPGVPTCVVLVTSRDALAGLVATGARPVTVDLLTGAGARQLLVGRLGSARVAAEPSGAEEIVRLCARLPLALAVVAARAASHPTFGLGALAEQLRDARGSLDEFAGDAATDPRAAFSWSYRHLSPAAARLFRLVGLHPGPHIGTHAAASLAGLPTARVRPLLAELARARLLAQPSPGRYTCHDLLRDYASEQAAALDPETDRRAAVRRLLAHYVHTANEADRRLDPRAEEPPPLPELPPGVTPERMTDLPRALAWFEAEHSTLLAVLHQDPELDAEVWHLGWALRRYLARRGHWHDELDVLTVALAAAERLGDLGKQAFAHCYLGCTQVWLDKYEDAHCRLKTALTLYRQAGDEVGQASVHYNLAWALERQEENEEALEHAEQALALYRSAGYLPGQAKLLNAVGWFHALLGEQRSAIEHCERALALQVELDDQATVGQTWHSLGYAYDHLGDHTRAIACYEAGADLYRESGYLFSEALLLTSLGDSHLTVGDRDAARTALRRARDILDQLGLPDADDIRARLTTLEEKGEP</sequence>
<dbReference type="SMART" id="SM00862">
    <property type="entry name" value="Trans_reg_C"/>
    <property type="match status" value="1"/>
</dbReference>
<keyword evidence="2" id="KW-0805">Transcription regulation</keyword>
<dbReference type="Pfam" id="PF00486">
    <property type="entry name" value="Trans_reg_C"/>
    <property type="match status" value="1"/>
</dbReference>
<dbReference type="STRING" id="1912961.BU204_02545"/>
<dbReference type="PROSITE" id="PS51755">
    <property type="entry name" value="OMPR_PHOB"/>
    <property type="match status" value="1"/>
</dbReference>
<dbReference type="OrthoDB" id="3275754at2"/>
<dbReference type="Pfam" id="PF03704">
    <property type="entry name" value="BTAD"/>
    <property type="match status" value="1"/>
</dbReference>
<dbReference type="GO" id="GO:0006355">
    <property type="term" value="P:regulation of DNA-templated transcription"/>
    <property type="evidence" value="ECO:0007669"/>
    <property type="project" value="InterPro"/>
</dbReference>
<evidence type="ECO:0000256" key="2">
    <source>
        <dbReference type="ARBA" id="ARBA00023015"/>
    </source>
</evidence>
<dbReference type="Pfam" id="PF13424">
    <property type="entry name" value="TPR_12"/>
    <property type="match status" value="2"/>
</dbReference>
<dbReference type="Gene3D" id="1.10.10.10">
    <property type="entry name" value="Winged helix-like DNA-binding domain superfamily/Winged helix DNA-binding domain"/>
    <property type="match status" value="1"/>
</dbReference>
<dbReference type="GO" id="GO:0000160">
    <property type="term" value="P:phosphorelay signal transduction system"/>
    <property type="evidence" value="ECO:0007669"/>
    <property type="project" value="InterPro"/>
</dbReference>
<feature type="region of interest" description="Disordered" evidence="6">
    <location>
        <begin position="611"/>
        <end position="634"/>
    </location>
</feature>
<feature type="DNA-binding region" description="OmpR/PhoB-type" evidence="5">
    <location>
        <begin position="1"/>
        <end position="97"/>
    </location>
</feature>
<evidence type="ECO:0000313" key="8">
    <source>
        <dbReference type="EMBL" id="OLF19249.1"/>
    </source>
</evidence>
<dbReference type="PANTHER" id="PTHR35807">
    <property type="entry name" value="TRANSCRIPTIONAL REGULATOR REDD-RELATED"/>
    <property type="match status" value="1"/>
</dbReference>
<feature type="compositionally biased region" description="Pro residues" evidence="6">
    <location>
        <begin position="622"/>
        <end position="632"/>
    </location>
</feature>
<gene>
    <name evidence="8" type="ORF">BU204_02545</name>
</gene>
<dbReference type="AlphaFoldDB" id="A0A1Q8CY24"/>
<dbReference type="PRINTS" id="PR00364">
    <property type="entry name" value="DISEASERSIST"/>
</dbReference>
<dbReference type="Gene3D" id="1.25.40.10">
    <property type="entry name" value="Tetratricopeptide repeat domain"/>
    <property type="match status" value="3"/>
</dbReference>
<dbReference type="Gene3D" id="3.40.50.300">
    <property type="entry name" value="P-loop containing nucleotide triphosphate hydrolases"/>
    <property type="match status" value="1"/>
</dbReference>
<dbReference type="InterPro" id="IPR027417">
    <property type="entry name" value="P-loop_NTPase"/>
</dbReference>
<feature type="domain" description="OmpR/PhoB-type" evidence="7">
    <location>
        <begin position="1"/>
        <end position="97"/>
    </location>
</feature>
<dbReference type="InterPro" id="IPR001867">
    <property type="entry name" value="OmpR/PhoB-type_DNA-bd"/>
</dbReference>
<dbReference type="SUPFAM" id="SSF46894">
    <property type="entry name" value="C-terminal effector domain of the bipartite response regulators"/>
    <property type="match status" value="1"/>
</dbReference>
<evidence type="ECO:0000256" key="3">
    <source>
        <dbReference type="ARBA" id="ARBA00023125"/>
    </source>
</evidence>
<keyword evidence="9" id="KW-1185">Reference proteome</keyword>
<feature type="compositionally biased region" description="Basic and acidic residues" evidence="6">
    <location>
        <begin position="611"/>
        <end position="621"/>
    </location>
</feature>
<name>A0A1Q8CY24_9PSEU</name>
<dbReference type="SUPFAM" id="SSF48452">
    <property type="entry name" value="TPR-like"/>
    <property type="match status" value="2"/>
</dbReference>
<dbReference type="InterPro" id="IPR036388">
    <property type="entry name" value="WH-like_DNA-bd_sf"/>
</dbReference>
<keyword evidence="4" id="KW-0804">Transcription</keyword>
<comment type="similarity">
    <text evidence="1">Belongs to the AfsR/DnrI/RedD regulatory family.</text>
</comment>
<dbReference type="Proteomes" id="UP000185596">
    <property type="component" value="Unassembled WGS sequence"/>
</dbReference>
<comment type="caution">
    <text evidence="8">The sequence shown here is derived from an EMBL/GenBank/DDBJ whole genome shotgun (WGS) entry which is preliminary data.</text>
</comment>
<reference evidence="8 9" key="1">
    <citation type="submission" date="2016-12" db="EMBL/GenBank/DDBJ databases">
        <title>The draft genome sequence of Actinophytocola sp. 11-183.</title>
        <authorList>
            <person name="Wang W."/>
            <person name="Yuan L."/>
        </authorList>
    </citation>
    <scope>NUCLEOTIDE SEQUENCE [LARGE SCALE GENOMIC DNA]</scope>
    <source>
        <strain evidence="8 9">11-183</strain>
    </source>
</reference>
<dbReference type="GO" id="GO:0043531">
    <property type="term" value="F:ADP binding"/>
    <property type="evidence" value="ECO:0007669"/>
    <property type="project" value="InterPro"/>
</dbReference>
<dbReference type="InterPro" id="IPR011990">
    <property type="entry name" value="TPR-like_helical_dom_sf"/>
</dbReference>